<accession>A0ABX9KK57</accession>
<keyword evidence="8" id="KW-1185">Reference proteome</keyword>
<feature type="binding site" evidence="4">
    <location>
        <position position="283"/>
    </location>
    <ligand>
        <name>S-adenosyl-L-methionine</name>
        <dbReference type="ChEBI" id="CHEBI:59789"/>
    </ligand>
</feature>
<dbReference type="InterPro" id="IPR002792">
    <property type="entry name" value="TRAM_dom"/>
</dbReference>
<dbReference type="SUPFAM" id="SSF50249">
    <property type="entry name" value="Nucleic acid-binding proteins"/>
    <property type="match status" value="1"/>
</dbReference>
<dbReference type="InterPro" id="IPR010280">
    <property type="entry name" value="U5_MeTrfase_fam"/>
</dbReference>
<name>A0ABX9KK57_9FUSO</name>
<evidence type="ECO:0000256" key="1">
    <source>
        <dbReference type="ARBA" id="ARBA00022603"/>
    </source>
</evidence>
<comment type="similarity">
    <text evidence="4">Belongs to the class I-like SAM-binding methyltransferase superfamily. RNA M5U methyltransferase family.</text>
</comment>
<dbReference type="PROSITE" id="PS50926">
    <property type="entry name" value="TRAM"/>
    <property type="match status" value="1"/>
</dbReference>
<dbReference type="Gene3D" id="2.40.50.140">
    <property type="entry name" value="Nucleic acid-binding proteins"/>
    <property type="match status" value="1"/>
</dbReference>
<gene>
    <name evidence="7" type="ORF">DYH56_01470</name>
</gene>
<feature type="binding site" evidence="4">
    <location>
        <position position="333"/>
    </location>
    <ligand>
        <name>S-adenosyl-L-methionine</name>
        <dbReference type="ChEBI" id="CHEBI:59789"/>
    </ligand>
</feature>
<dbReference type="CDD" id="cd02440">
    <property type="entry name" value="AdoMet_MTases"/>
    <property type="match status" value="1"/>
</dbReference>
<organism evidence="7 8">
    <name type="scientific">Psychrilyobacter piezotolerans</name>
    <dbReference type="NCBI Taxonomy" id="2293438"/>
    <lineage>
        <taxon>Bacteria</taxon>
        <taxon>Fusobacteriati</taxon>
        <taxon>Fusobacteriota</taxon>
        <taxon>Fusobacteriia</taxon>
        <taxon>Fusobacteriales</taxon>
        <taxon>Fusobacteriaceae</taxon>
        <taxon>Psychrilyobacter</taxon>
    </lineage>
</organism>
<keyword evidence="2 4" id="KW-0808">Transferase</keyword>
<dbReference type="NCBIfam" id="TIGR00479">
    <property type="entry name" value="rumA"/>
    <property type="match status" value="1"/>
</dbReference>
<sequence length="452" mass="51128">MKKGNIVEIKIDKIIFGGEGLGYYGDLAIFVPMSVPGDVLEVEIISLKKTYGRALIKKIITPGIDRAAGDKISFEEHHGCDFAMLKYNEQLKYKKLMVEDVLSRVGKVDLDKVEISDTVGAENQFNYRNKVIEPFARKNGKIISGFFKKRSHEVFEVEENILQSQLSNEIISRIKELLNEAKLSVYNEKAHKGILRHIMVRTTSFNEAMVVLIIKGKVDSKIEEVLNTLYNENDKIKSVYVSINNKRTNFALGEQNIHLLGEKYIKEELYGIEFNISPTSFFQINIEQTKKLYEKAISYFDDIKNKNIVDAYSGTGTIAMILSKDANKVYAIEIVESATRAALKTSAENKIENIEFINGKAEEKLIELIETGNQIDSIIFDPPRKGIAQNILEKLSETKIKEVVYISCNPSTFARDTQILEGLGYKLTKVCPLDMFPNTSHIEVVGKFLKKG</sequence>
<dbReference type="PROSITE" id="PS01230">
    <property type="entry name" value="TRMA_1"/>
    <property type="match status" value="1"/>
</dbReference>
<dbReference type="PANTHER" id="PTHR11061:SF30">
    <property type="entry name" value="TRNA (URACIL(54)-C(5))-METHYLTRANSFERASE"/>
    <property type="match status" value="1"/>
</dbReference>
<dbReference type="PROSITE" id="PS51687">
    <property type="entry name" value="SAM_MT_RNA_M5U"/>
    <property type="match status" value="1"/>
</dbReference>
<dbReference type="RefSeq" id="WP_114641079.1">
    <property type="nucleotide sequence ID" value="NZ_JAACIO010000002.1"/>
</dbReference>
<evidence type="ECO:0000256" key="4">
    <source>
        <dbReference type="PROSITE-ProRule" id="PRU01024"/>
    </source>
</evidence>
<feature type="binding site" evidence="4">
    <location>
        <position position="312"/>
    </location>
    <ligand>
        <name>S-adenosyl-L-methionine</name>
        <dbReference type="ChEBI" id="CHEBI:59789"/>
    </ligand>
</feature>
<feature type="binding site" evidence="4">
    <location>
        <position position="381"/>
    </location>
    <ligand>
        <name>S-adenosyl-L-methionine</name>
        <dbReference type="ChEBI" id="CHEBI:59789"/>
    </ligand>
</feature>
<dbReference type="Proteomes" id="UP000263486">
    <property type="component" value="Unassembled WGS sequence"/>
</dbReference>
<dbReference type="Gene3D" id="3.40.50.150">
    <property type="entry name" value="Vaccinia Virus protein VP39"/>
    <property type="match status" value="1"/>
</dbReference>
<comment type="caution">
    <text evidence="7">The sequence shown here is derived from an EMBL/GenBank/DDBJ whole genome shotgun (WGS) entry which is preliminary data.</text>
</comment>
<dbReference type="PANTHER" id="PTHR11061">
    <property type="entry name" value="RNA M5U METHYLTRANSFERASE"/>
    <property type="match status" value="1"/>
</dbReference>
<feature type="active site" evidence="5">
    <location>
        <position position="408"/>
    </location>
</feature>
<feature type="domain" description="TRAM" evidence="6">
    <location>
        <begin position="1"/>
        <end position="58"/>
    </location>
</feature>
<dbReference type="SUPFAM" id="SSF53335">
    <property type="entry name" value="S-adenosyl-L-methionine-dependent methyltransferases"/>
    <property type="match status" value="1"/>
</dbReference>
<keyword evidence="1 4" id="KW-0489">Methyltransferase</keyword>
<feature type="active site" description="Nucleophile" evidence="4">
    <location>
        <position position="408"/>
    </location>
</feature>
<dbReference type="InterPro" id="IPR029063">
    <property type="entry name" value="SAM-dependent_MTases_sf"/>
</dbReference>
<evidence type="ECO:0000313" key="7">
    <source>
        <dbReference type="EMBL" id="REI42847.1"/>
    </source>
</evidence>
<evidence type="ECO:0000256" key="3">
    <source>
        <dbReference type="ARBA" id="ARBA00022691"/>
    </source>
</evidence>
<dbReference type="Gene3D" id="2.40.50.1070">
    <property type="match status" value="1"/>
</dbReference>
<dbReference type="InterPro" id="IPR012340">
    <property type="entry name" value="NA-bd_OB-fold"/>
</dbReference>
<dbReference type="EC" id="2.1.1.190" evidence="7"/>
<dbReference type="GO" id="GO:0008168">
    <property type="term" value="F:methyltransferase activity"/>
    <property type="evidence" value="ECO:0007669"/>
    <property type="project" value="UniProtKB-KW"/>
</dbReference>
<evidence type="ECO:0000256" key="5">
    <source>
        <dbReference type="PROSITE-ProRule" id="PRU10015"/>
    </source>
</evidence>
<dbReference type="Pfam" id="PF05958">
    <property type="entry name" value="tRNA_U5-meth_tr"/>
    <property type="match status" value="1"/>
</dbReference>
<dbReference type="EMBL" id="QUAJ01000002">
    <property type="protein sequence ID" value="REI42847.1"/>
    <property type="molecule type" value="Genomic_DNA"/>
</dbReference>
<keyword evidence="3 4" id="KW-0949">S-adenosyl-L-methionine</keyword>
<dbReference type="InterPro" id="IPR030390">
    <property type="entry name" value="MeTrfase_TrmA_AS"/>
</dbReference>
<dbReference type="GO" id="GO:0032259">
    <property type="term" value="P:methylation"/>
    <property type="evidence" value="ECO:0007669"/>
    <property type="project" value="UniProtKB-KW"/>
</dbReference>
<proteinExistence type="inferred from homology"/>
<reference evidence="7 8" key="1">
    <citation type="submission" date="2018-08" db="EMBL/GenBank/DDBJ databases">
        <title>Draft genome sequence of Psychrilyobacter sp. strain SD5 isolated from Black Sea water.</title>
        <authorList>
            <person name="Yadav S."/>
            <person name="Villanueva L."/>
            <person name="Damste J.S.S."/>
        </authorList>
    </citation>
    <scope>NUCLEOTIDE SEQUENCE [LARGE SCALE GENOMIC DNA]</scope>
    <source>
        <strain evidence="7 8">SD5</strain>
    </source>
</reference>
<evidence type="ECO:0000256" key="2">
    <source>
        <dbReference type="ARBA" id="ARBA00022679"/>
    </source>
</evidence>
<evidence type="ECO:0000259" key="6">
    <source>
        <dbReference type="PROSITE" id="PS50926"/>
    </source>
</evidence>
<evidence type="ECO:0000313" key="8">
    <source>
        <dbReference type="Proteomes" id="UP000263486"/>
    </source>
</evidence>
<protein>
    <submittedName>
        <fullName evidence="7">23S rRNA (Uracil(1939)-C(5))-methyltransferase RlmD</fullName>
        <ecNumber evidence="7">2.1.1.190</ecNumber>
    </submittedName>
</protein>